<proteinExistence type="predicted"/>
<dbReference type="Proteomes" id="UP000059188">
    <property type="component" value="Unassembled WGS sequence"/>
</dbReference>
<sequence>MSRVSWSLSPTWPTGDVGNGRDALSRLISIHGFQSLITALGSTTGGFLIPGCESRTSTDPGSTRTSLMSLFAARLRMLSMVSPGGSAHLSRVLEFLLNLACTCCESAPDTTLRLELPEYPTGFVSRSNTKDRSFIPNPSVSPSAACIGSSTAGRSDIGRSPLLTICSLPLRNGIVGFSDTRGVARSVKATYSLLA</sequence>
<gene>
    <name evidence="1" type="ORF">RSOLAG1IB_04916</name>
</gene>
<evidence type="ECO:0000313" key="1">
    <source>
        <dbReference type="EMBL" id="CEL62560.1"/>
    </source>
</evidence>
<protein>
    <submittedName>
        <fullName evidence="1">Uncharacterized protein</fullName>
    </submittedName>
</protein>
<name>A0A0B7FXZ4_THACB</name>
<dbReference type="EMBL" id="LN679106">
    <property type="protein sequence ID" value="CEL62560.1"/>
    <property type="molecule type" value="Genomic_DNA"/>
</dbReference>
<organism evidence="1 2">
    <name type="scientific">Thanatephorus cucumeris (strain AG1-IB / isolate 7/3/14)</name>
    <name type="common">Lettuce bottom rot fungus</name>
    <name type="synonym">Rhizoctonia solani</name>
    <dbReference type="NCBI Taxonomy" id="1108050"/>
    <lineage>
        <taxon>Eukaryota</taxon>
        <taxon>Fungi</taxon>
        <taxon>Dikarya</taxon>
        <taxon>Basidiomycota</taxon>
        <taxon>Agaricomycotina</taxon>
        <taxon>Agaricomycetes</taxon>
        <taxon>Cantharellales</taxon>
        <taxon>Ceratobasidiaceae</taxon>
        <taxon>Rhizoctonia</taxon>
        <taxon>Rhizoctonia solani AG-1</taxon>
    </lineage>
</organism>
<reference evidence="1 2" key="1">
    <citation type="submission" date="2014-11" db="EMBL/GenBank/DDBJ databases">
        <authorList>
            <person name="Wibberg Daniel"/>
        </authorList>
    </citation>
    <scope>NUCLEOTIDE SEQUENCE [LARGE SCALE GENOMIC DNA]</scope>
    <source>
        <strain evidence="1">Rhizoctonia solani AG1-IB 7/3/14</strain>
    </source>
</reference>
<keyword evidence="2" id="KW-1185">Reference proteome</keyword>
<dbReference type="AlphaFoldDB" id="A0A0B7FXZ4"/>
<accession>A0A0B7FXZ4</accession>
<evidence type="ECO:0000313" key="2">
    <source>
        <dbReference type="Proteomes" id="UP000059188"/>
    </source>
</evidence>